<protein>
    <submittedName>
        <fullName evidence="2">Uncharacterized protein</fullName>
    </submittedName>
</protein>
<accession>A0AAI8UU46</accession>
<evidence type="ECO:0000256" key="1">
    <source>
        <dbReference type="SAM" id="Phobius"/>
    </source>
</evidence>
<comment type="caution">
    <text evidence="2">The sequence shown here is derived from an EMBL/GenBank/DDBJ whole genome shotgun (WGS) entry which is preliminary data.</text>
</comment>
<proteinExistence type="predicted"/>
<feature type="transmembrane region" description="Helical" evidence="1">
    <location>
        <begin position="80"/>
        <end position="100"/>
    </location>
</feature>
<gene>
    <name evidence="2" type="ORF">BEMITA_LOCUS82</name>
</gene>
<dbReference type="AlphaFoldDB" id="A0AAI8UU46"/>
<keyword evidence="3" id="KW-1185">Reference proteome</keyword>
<keyword evidence="1" id="KW-1133">Transmembrane helix</keyword>
<keyword evidence="1" id="KW-0812">Transmembrane</keyword>
<keyword evidence="1" id="KW-0472">Membrane</keyword>
<sequence length="136" mass="15769">MKMTKMIAGRFLQGVLPKATDLVHTIHTNPAIRYSTLNIVSNKIKPALEPFRTSPTYNNRLYKNFGHKDPEPRHKPGSFIARYISCFHVFLYICPVLIFLNWKMIGQALDIHLFDDYRATENLDHLYPERPSGPLN</sequence>
<evidence type="ECO:0000313" key="2">
    <source>
        <dbReference type="EMBL" id="CAH0746931.1"/>
    </source>
</evidence>
<dbReference type="Proteomes" id="UP001152759">
    <property type="component" value="Unassembled WGS sequence"/>
</dbReference>
<name>A0AAI8UU46_BEMTA</name>
<organism evidence="2 3">
    <name type="scientific">Bemisia tabaci</name>
    <name type="common">Sweetpotato whitefly</name>
    <name type="synonym">Aleurodes tabaci</name>
    <dbReference type="NCBI Taxonomy" id="7038"/>
    <lineage>
        <taxon>Eukaryota</taxon>
        <taxon>Metazoa</taxon>
        <taxon>Ecdysozoa</taxon>
        <taxon>Arthropoda</taxon>
        <taxon>Hexapoda</taxon>
        <taxon>Insecta</taxon>
        <taxon>Pterygota</taxon>
        <taxon>Neoptera</taxon>
        <taxon>Paraneoptera</taxon>
        <taxon>Hemiptera</taxon>
        <taxon>Sternorrhyncha</taxon>
        <taxon>Aleyrodoidea</taxon>
        <taxon>Aleyrodidae</taxon>
        <taxon>Aleyrodinae</taxon>
        <taxon>Bemisia</taxon>
    </lineage>
</organism>
<reference evidence="2" key="1">
    <citation type="submission" date="2021-12" db="EMBL/GenBank/DDBJ databases">
        <authorList>
            <person name="King R."/>
        </authorList>
    </citation>
    <scope>NUCLEOTIDE SEQUENCE</scope>
</reference>
<dbReference type="EMBL" id="CAKKNF020000007">
    <property type="protein sequence ID" value="CAH0746931.1"/>
    <property type="molecule type" value="Genomic_DNA"/>
</dbReference>
<evidence type="ECO:0000313" key="3">
    <source>
        <dbReference type="Proteomes" id="UP001152759"/>
    </source>
</evidence>